<comment type="caution">
    <text evidence="1">The sequence shown here is derived from an EMBL/GenBank/DDBJ whole genome shotgun (WGS) entry which is preliminary data.</text>
</comment>
<organism evidence="1 2">
    <name type="scientific">Dallia pectoralis</name>
    <name type="common">Alaska blackfish</name>
    <dbReference type="NCBI Taxonomy" id="75939"/>
    <lineage>
        <taxon>Eukaryota</taxon>
        <taxon>Metazoa</taxon>
        <taxon>Chordata</taxon>
        <taxon>Craniata</taxon>
        <taxon>Vertebrata</taxon>
        <taxon>Euteleostomi</taxon>
        <taxon>Actinopterygii</taxon>
        <taxon>Neopterygii</taxon>
        <taxon>Teleostei</taxon>
        <taxon>Protacanthopterygii</taxon>
        <taxon>Esociformes</taxon>
        <taxon>Umbridae</taxon>
        <taxon>Dallia</taxon>
    </lineage>
</organism>
<evidence type="ECO:0000313" key="2">
    <source>
        <dbReference type="Proteomes" id="UP001157502"/>
    </source>
</evidence>
<protein>
    <submittedName>
        <fullName evidence="1">Uncharacterized protein</fullName>
    </submittedName>
</protein>
<accession>A0ACC2GKI2</accession>
<sequence length="494" mass="54916">MWLHVLFLSLSICCGHPASAVFLGRDRAHDLLVRPRRANTGWFEELKRGDYERECLEEKCSKEEMREVYEHEKTTEEYWRVYNVVDGCQSAPCQNNGNCSSVSGKTLSYTCICPQGFLGRNCELVLKATPDTCLHDNGGCEHFCEEQVGRRVCSCADGYFLGDDGQRCLTRETIACGKVPGLRGRSFEKGPGPLDPESRIVGGTECPKGHCPWQVLLVRNNQGFCGGVIYKPTWILTASHCLEKIQAQQIQVVAGEHDTEIEEGTEQRIDVAEVIMHKSYVPETADSDIALLRLQKPIVLTPFAVPVCLPTRFMAERELWSVNLHTVSGWGRRSENGPTSRVLRRLEVPRIRSQECVEKSGVTLTANMFCAGYIEGRQDSCKGDSGGPLVTHYRNTTFLLGIVSWGKGCAQPGNYGIYTRVSNYLEWIHSCTAKQSSTHDQRSTAVLVNPTGTVTQANTTFERTAVTATPRNTTDDLIATKIDLEKMDTCVLGC</sequence>
<gene>
    <name evidence="1" type="ORF">DPEC_G00154770</name>
</gene>
<evidence type="ECO:0000313" key="1">
    <source>
        <dbReference type="EMBL" id="KAJ8004050.1"/>
    </source>
</evidence>
<keyword evidence="2" id="KW-1185">Reference proteome</keyword>
<dbReference type="Proteomes" id="UP001157502">
    <property type="component" value="Chromosome 12"/>
</dbReference>
<reference evidence="1" key="1">
    <citation type="submission" date="2021-05" db="EMBL/GenBank/DDBJ databases">
        <authorList>
            <person name="Pan Q."/>
            <person name="Jouanno E."/>
            <person name="Zahm M."/>
            <person name="Klopp C."/>
            <person name="Cabau C."/>
            <person name="Louis A."/>
            <person name="Berthelot C."/>
            <person name="Parey E."/>
            <person name="Roest Crollius H."/>
            <person name="Montfort J."/>
            <person name="Robinson-Rechavi M."/>
            <person name="Bouchez O."/>
            <person name="Lampietro C."/>
            <person name="Lopez Roques C."/>
            <person name="Donnadieu C."/>
            <person name="Postlethwait J."/>
            <person name="Bobe J."/>
            <person name="Dillon D."/>
            <person name="Chandos A."/>
            <person name="von Hippel F."/>
            <person name="Guiguen Y."/>
        </authorList>
    </citation>
    <scope>NUCLEOTIDE SEQUENCE</scope>
    <source>
        <strain evidence="1">YG-Jan2019</strain>
    </source>
</reference>
<dbReference type="EMBL" id="CM055739">
    <property type="protein sequence ID" value="KAJ8004050.1"/>
    <property type="molecule type" value="Genomic_DNA"/>
</dbReference>
<proteinExistence type="predicted"/>
<name>A0ACC2GKI2_DALPE</name>